<keyword evidence="2" id="KW-1185">Reference proteome</keyword>
<evidence type="ECO:0000313" key="1">
    <source>
        <dbReference type="EMBL" id="MDZ5458234.1"/>
    </source>
</evidence>
<comment type="caution">
    <text evidence="1">The sequence shown here is derived from an EMBL/GenBank/DDBJ whole genome shotgun (WGS) entry which is preliminary data.</text>
</comment>
<accession>A0ABU5IGI5</accession>
<organism evidence="1 2">
    <name type="scientific">Azohydromonas lata</name>
    <dbReference type="NCBI Taxonomy" id="45677"/>
    <lineage>
        <taxon>Bacteria</taxon>
        <taxon>Pseudomonadati</taxon>
        <taxon>Pseudomonadota</taxon>
        <taxon>Betaproteobacteria</taxon>
        <taxon>Burkholderiales</taxon>
        <taxon>Sphaerotilaceae</taxon>
        <taxon>Azohydromonas</taxon>
    </lineage>
</organism>
<protein>
    <submittedName>
        <fullName evidence="1">Uncharacterized protein</fullName>
    </submittedName>
</protein>
<dbReference type="RefSeq" id="WP_322466375.1">
    <property type="nucleotide sequence ID" value="NZ_JAXOJX010000027.1"/>
</dbReference>
<gene>
    <name evidence="1" type="ORF">SM757_16790</name>
</gene>
<proteinExistence type="predicted"/>
<reference evidence="1 2" key="1">
    <citation type="submission" date="2023-11" db="EMBL/GenBank/DDBJ databases">
        <title>Draft genome of Azohydromonas lata strain H1 (DSM1123), a polyhydroxyalkanoate producer.</title>
        <authorList>
            <person name="Traversa D."/>
            <person name="D'Addabbo P."/>
            <person name="Pazzani C."/>
            <person name="Manzari C."/>
            <person name="Chiara M."/>
            <person name="Scrascia M."/>
        </authorList>
    </citation>
    <scope>NUCLEOTIDE SEQUENCE [LARGE SCALE GENOMIC DNA]</scope>
    <source>
        <strain evidence="1 2">H1</strain>
    </source>
</reference>
<sequence>MDLADYFLSASTALIGLALWSNTRRTQRLQQRVAQLEARLADGGGAQGEGAAPARPAADLALDDVQPLQLYYCSADGKVLLGVKKLDPQRLAKLPKSPMAGAEAKLGAIAALLQAVPAVLPHARLSGQTMEVLLNGPVAASRGNEALVAMVKGATGKVVDVARLKGVPALAPLSCSAIAATTVAVAARLSVEGIAETLAETLKGLAEVRGTHAAERKAVIGEAVKHLRDDVLQAVQRGNLSPVLVSDVEQLDHGLAEVQRDLQAQHRKLHRGTKGLHCEGEFDPDEFFKLLSDHVRNLDATRKQYVLTLKVRLVCWQFLNLFPQDREANAARRQALAEATQAPELGTAYEPVVKALTTQIDALDESLSDDKTLAHRKAGMTVYAQNAFENTRQQLDEIRESLEKLAAAAAQQVTSVDKPTRLAVRVLKGKLEAFEIQDTAAPAGTAQARTGATAAAAA</sequence>
<evidence type="ECO:0000313" key="2">
    <source>
        <dbReference type="Proteomes" id="UP001293718"/>
    </source>
</evidence>
<dbReference type="EMBL" id="JAXOJX010000027">
    <property type="protein sequence ID" value="MDZ5458234.1"/>
    <property type="molecule type" value="Genomic_DNA"/>
</dbReference>
<dbReference type="Proteomes" id="UP001293718">
    <property type="component" value="Unassembled WGS sequence"/>
</dbReference>
<name>A0ABU5IGI5_9BURK</name>